<dbReference type="SUPFAM" id="SSF48726">
    <property type="entry name" value="Immunoglobulin"/>
    <property type="match status" value="2"/>
</dbReference>
<dbReference type="GO" id="GO:0038023">
    <property type="term" value="F:signaling receptor activity"/>
    <property type="evidence" value="ECO:0007669"/>
    <property type="project" value="InterPro"/>
</dbReference>
<gene>
    <name evidence="3" type="ORF">WMY93_006335</name>
</gene>
<dbReference type="EMBL" id="JBBPFD010000004">
    <property type="protein sequence ID" value="KAK7929940.1"/>
    <property type="molecule type" value="Genomic_DNA"/>
</dbReference>
<dbReference type="GO" id="GO:0002250">
    <property type="term" value="P:adaptive immune response"/>
    <property type="evidence" value="ECO:0007669"/>
    <property type="project" value="InterPro"/>
</dbReference>
<comment type="caution">
    <text evidence="3">The sequence shown here is derived from an EMBL/GenBank/DDBJ whole genome shotgun (WGS) entry which is preliminary data.</text>
</comment>
<feature type="chain" id="PRO_5043654068" description="Ig-like domain-containing protein" evidence="1">
    <location>
        <begin position="23"/>
        <end position="308"/>
    </location>
</feature>
<feature type="signal peptide" evidence="1">
    <location>
        <begin position="1"/>
        <end position="22"/>
    </location>
</feature>
<evidence type="ECO:0000259" key="2">
    <source>
        <dbReference type="PROSITE" id="PS50835"/>
    </source>
</evidence>
<dbReference type="PANTHER" id="PTHR15343">
    <property type="entry name" value="CD7"/>
    <property type="match status" value="1"/>
</dbReference>
<dbReference type="InterPro" id="IPR039090">
    <property type="entry name" value="CD7"/>
</dbReference>
<dbReference type="InterPro" id="IPR013783">
    <property type="entry name" value="Ig-like_fold"/>
</dbReference>
<protein>
    <recommendedName>
        <fullName evidence="2">Ig-like domain-containing protein</fullName>
    </recommendedName>
</protein>
<dbReference type="Pfam" id="PF07686">
    <property type="entry name" value="V-set"/>
    <property type="match status" value="1"/>
</dbReference>
<dbReference type="SMART" id="SM00406">
    <property type="entry name" value="IGv"/>
    <property type="match status" value="2"/>
</dbReference>
<dbReference type="InterPro" id="IPR036179">
    <property type="entry name" value="Ig-like_dom_sf"/>
</dbReference>
<evidence type="ECO:0000256" key="1">
    <source>
        <dbReference type="SAM" id="SignalP"/>
    </source>
</evidence>
<name>A0AAW0PJD3_9GOBI</name>
<dbReference type="InterPro" id="IPR007110">
    <property type="entry name" value="Ig-like_dom"/>
</dbReference>
<dbReference type="AlphaFoldDB" id="A0AAW0PJD3"/>
<dbReference type="GO" id="GO:0016020">
    <property type="term" value="C:membrane"/>
    <property type="evidence" value="ECO:0007669"/>
    <property type="project" value="InterPro"/>
</dbReference>
<dbReference type="PROSITE" id="PS50835">
    <property type="entry name" value="IG_LIKE"/>
    <property type="match status" value="1"/>
</dbReference>
<dbReference type="InterPro" id="IPR013106">
    <property type="entry name" value="Ig_V-set"/>
</dbReference>
<sequence length="308" mass="33609">MSELSFICSWALIILHADTVSCGTIEFLARDEGDTALLSCLVDHTTSSPIGVSLKRSWLQRTSVLFKYEGSEVSILDQGYHNRTSVSGDPKTRVLNVTISGLRASDTDRYYCEFNLNNPQSEDTVLRGTKEFVLFVSGVLDVDRDWINTCAGSSALLPCVPPVGDSSAVEGVILKRQRGQRPMELLYNSKQTFLSSQFFVDRVQLSTAPGPKGISYTLTVGALQPEDSGLYSCQLLLQGRPHSPSMGPHRVYVSVQGDQCGCSGYSTLIYALSAVAAVTCVLLVVSCSCTEGIVHVLRHTPQLPFMRR</sequence>
<feature type="domain" description="Ig-like" evidence="2">
    <location>
        <begin position="32"/>
        <end position="126"/>
    </location>
</feature>
<dbReference type="PANTHER" id="PTHR15343:SF0">
    <property type="entry name" value="T-CELL ANTIGEN CD7"/>
    <property type="match status" value="1"/>
</dbReference>
<dbReference type="InterPro" id="IPR003599">
    <property type="entry name" value="Ig_sub"/>
</dbReference>
<evidence type="ECO:0000313" key="4">
    <source>
        <dbReference type="Proteomes" id="UP001460270"/>
    </source>
</evidence>
<dbReference type="Proteomes" id="UP001460270">
    <property type="component" value="Unassembled WGS sequence"/>
</dbReference>
<proteinExistence type="predicted"/>
<dbReference type="Gene3D" id="2.60.40.10">
    <property type="entry name" value="Immunoglobulins"/>
    <property type="match status" value="2"/>
</dbReference>
<evidence type="ECO:0000313" key="3">
    <source>
        <dbReference type="EMBL" id="KAK7929940.1"/>
    </source>
</evidence>
<keyword evidence="4" id="KW-1185">Reference proteome</keyword>
<keyword evidence="1" id="KW-0732">Signal</keyword>
<reference evidence="4" key="1">
    <citation type="submission" date="2024-04" db="EMBL/GenBank/DDBJ databases">
        <title>Salinicola lusitanus LLJ914,a marine bacterium isolated from the Okinawa Trough.</title>
        <authorList>
            <person name="Li J."/>
        </authorList>
    </citation>
    <scope>NUCLEOTIDE SEQUENCE [LARGE SCALE GENOMIC DNA]</scope>
</reference>
<organism evidence="3 4">
    <name type="scientific">Mugilogobius chulae</name>
    <name type="common">yellowstripe goby</name>
    <dbReference type="NCBI Taxonomy" id="88201"/>
    <lineage>
        <taxon>Eukaryota</taxon>
        <taxon>Metazoa</taxon>
        <taxon>Chordata</taxon>
        <taxon>Craniata</taxon>
        <taxon>Vertebrata</taxon>
        <taxon>Euteleostomi</taxon>
        <taxon>Actinopterygii</taxon>
        <taxon>Neopterygii</taxon>
        <taxon>Teleostei</taxon>
        <taxon>Neoteleostei</taxon>
        <taxon>Acanthomorphata</taxon>
        <taxon>Gobiaria</taxon>
        <taxon>Gobiiformes</taxon>
        <taxon>Gobioidei</taxon>
        <taxon>Gobiidae</taxon>
        <taxon>Gobionellinae</taxon>
        <taxon>Mugilogobius</taxon>
    </lineage>
</organism>
<accession>A0AAW0PJD3</accession>
<dbReference type="SMART" id="SM00409">
    <property type="entry name" value="IG"/>
    <property type="match status" value="2"/>
</dbReference>